<dbReference type="STRING" id="1314790.A0A1Y1Z2B0"/>
<dbReference type="PROSITE" id="PS50238">
    <property type="entry name" value="RHOGAP"/>
    <property type="match status" value="1"/>
</dbReference>
<dbReference type="CDD" id="cd09391">
    <property type="entry name" value="LIM1_Lrg1p_like"/>
    <property type="match status" value="1"/>
</dbReference>
<dbReference type="InParanoid" id="A0A1Y1Z2B0"/>
<evidence type="ECO:0000256" key="7">
    <source>
        <dbReference type="SAM" id="MobiDB-lite"/>
    </source>
</evidence>
<feature type="compositionally biased region" description="Basic and acidic residues" evidence="7">
    <location>
        <begin position="547"/>
        <end position="566"/>
    </location>
</feature>
<dbReference type="GO" id="GO:0007165">
    <property type="term" value="P:signal transduction"/>
    <property type="evidence" value="ECO:0007669"/>
    <property type="project" value="InterPro"/>
</dbReference>
<dbReference type="Pfam" id="PF00620">
    <property type="entry name" value="RhoGAP"/>
    <property type="match status" value="1"/>
</dbReference>
<evidence type="ECO:0000256" key="2">
    <source>
        <dbReference type="ARBA" id="ARBA00022723"/>
    </source>
</evidence>
<dbReference type="FunCoup" id="A0A1Y1Z2B0">
    <property type="interactions" value="348"/>
</dbReference>
<accession>A0A1Y1Z2B0</accession>
<evidence type="ECO:0000256" key="5">
    <source>
        <dbReference type="ARBA" id="ARBA00023242"/>
    </source>
</evidence>
<dbReference type="GO" id="GO:0030036">
    <property type="term" value="P:actin cytoskeleton organization"/>
    <property type="evidence" value="ECO:0007669"/>
    <property type="project" value="TreeGrafter"/>
</dbReference>
<dbReference type="FunFam" id="2.10.110.10:FF:000058">
    <property type="entry name" value="Rho GTPase activator Lrg11"/>
    <property type="match status" value="1"/>
</dbReference>
<dbReference type="PROSITE" id="PS00478">
    <property type="entry name" value="LIM_DOMAIN_1"/>
    <property type="match status" value="3"/>
</dbReference>
<evidence type="ECO:0000259" key="8">
    <source>
        <dbReference type="PROSITE" id="PS50023"/>
    </source>
</evidence>
<dbReference type="GO" id="GO:0005634">
    <property type="term" value="C:nucleus"/>
    <property type="evidence" value="ECO:0007669"/>
    <property type="project" value="UniProtKB-SubCell"/>
</dbReference>
<organism evidence="10 11">
    <name type="scientific">Basidiobolus meristosporus CBS 931.73</name>
    <dbReference type="NCBI Taxonomy" id="1314790"/>
    <lineage>
        <taxon>Eukaryota</taxon>
        <taxon>Fungi</taxon>
        <taxon>Fungi incertae sedis</taxon>
        <taxon>Zoopagomycota</taxon>
        <taxon>Entomophthoromycotina</taxon>
        <taxon>Basidiobolomycetes</taxon>
        <taxon>Basidiobolales</taxon>
        <taxon>Basidiobolaceae</taxon>
        <taxon>Basidiobolus</taxon>
    </lineage>
</organism>
<evidence type="ECO:0000313" key="11">
    <source>
        <dbReference type="Proteomes" id="UP000193498"/>
    </source>
</evidence>
<proteinExistence type="predicted"/>
<keyword evidence="6" id="KW-0440">LIM domain</keyword>
<dbReference type="EMBL" id="MCFE01000036">
    <property type="protein sequence ID" value="ORY04339.1"/>
    <property type="molecule type" value="Genomic_DNA"/>
</dbReference>
<evidence type="ECO:0000256" key="6">
    <source>
        <dbReference type="PROSITE-ProRule" id="PRU00125"/>
    </source>
</evidence>
<evidence type="ECO:0000256" key="3">
    <source>
        <dbReference type="ARBA" id="ARBA00022737"/>
    </source>
</evidence>
<dbReference type="InterPro" id="IPR000198">
    <property type="entry name" value="RhoGAP_dom"/>
</dbReference>
<dbReference type="InterPro" id="IPR008936">
    <property type="entry name" value="Rho_GTPase_activation_prot"/>
</dbReference>
<feature type="domain" description="LIM zinc-binding" evidence="8">
    <location>
        <begin position="422"/>
        <end position="485"/>
    </location>
</feature>
<dbReference type="GO" id="GO:0005737">
    <property type="term" value="C:cytoplasm"/>
    <property type="evidence" value="ECO:0007669"/>
    <property type="project" value="TreeGrafter"/>
</dbReference>
<dbReference type="SMART" id="SM00324">
    <property type="entry name" value="RhoGAP"/>
    <property type="match status" value="1"/>
</dbReference>
<reference evidence="10 11" key="1">
    <citation type="submission" date="2016-07" db="EMBL/GenBank/DDBJ databases">
        <title>Pervasive Adenine N6-methylation of Active Genes in Fungi.</title>
        <authorList>
            <consortium name="DOE Joint Genome Institute"/>
            <person name="Mondo S.J."/>
            <person name="Dannebaum R.O."/>
            <person name="Kuo R.C."/>
            <person name="Labutti K."/>
            <person name="Haridas S."/>
            <person name="Kuo A."/>
            <person name="Salamov A."/>
            <person name="Ahrendt S.R."/>
            <person name="Lipzen A."/>
            <person name="Sullivan W."/>
            <person name="Andreopoulos W.B."/>
            <person name="Clum A."/>
            <person name="Lindquist E."/>
            <person name="Daum C."/>
            <person name="Ramamoorthy G.K."/>
            <person name="Gryganskyi A."/>
            <person name="Culley D."/>
            <person name="Magnuson J.K."/>
            <person name="James T.Y."/>
            <person name="O'Malley M.A."/>
            <person name="Stajich J.E."/>
            <person name="Spatafora J.W."/>
            <person name="Visel A."/>
            <person name="Grigoriev I.V."/>
        </authorList>
    </citation>
    <scope>NUCLEOTIDE SEQUENCE [LARGE SCALE GENOMIC DNA]</scope>
    <source>
        <strain evidence="10 11">CBS 931.73</strain>
    </source>
</reference>
<dbReference type="InterPro" id="IPR001781">
    <property type="entry name" value="Znf_LIM"/>
</dbReference>
<dbReference type="PANTHER" id="PTHR24215:SF10">
    <property type="entry name" value="RHO-GTPASE-ACTIVATING PROTEIN LRG1"/>
    <property type="match status" value="1"/>
</dbReference>
<protein>
    <submittedName>
        <fullName evidence="10">RhoGAP-domain-containing protein</fullName>
    </submittedName>
</protein>
<dbReference type="CDD" id="cd09392">
    <property type="entry name" value="LIM2_Lrg1p_like"/>
    <property type="match status" value="1"/>
</dbReference>
<keyword evidence="2 6" id="KW-0479">Metal-binding</keyword>
<dbReference type="SMART" id="SM00132">
    <property type="entry name" value="LIM"/>
    <property type="match status" value="3"/>
</dbReference>
<dbReference type="GO" id="GO:0046872">
    <property type="term" value="F:metal ion binding"/>
    <property type="evidence" value="ECO:0007669"/>
    <property type="project" value="UniProtKB-KW"/>
</dbReference>
<dbReference type="Gene3D" id="1.10.555.10">
    <property type="entry name" value="Rho GTPase activation protein"/>
    <property type="match status" value="1"/>
</dbReference>
<feature type="domain" description="Rho-GAP" evidence="9">
    <location>
        <begin position="726"/>
        <end position="928"/>
    </location>
</feature>
<evidence type="ECO:0000259" key="9">
    <source>
        <dbReference type="PROSITE" id="PS50238"/>
    </source>
</evidence>
<dbReference type="SUPFAM" id="SSF57716">
    <property type="entry name" value="Glucocorticoid receptor-like (DNA-binding domain)"/>
    <property type="match status" value="3"/>
</dbReference>
<dbReference type="PANTHER" id="PTHR24215">
    <property type="entry name" value="RHO-GTPASE-ACTIVATING PROTEIN LRG1"/>
    <property type="match status" value="1"/>
</dbReference>
<dbReference type="SUPFAM" id="SSF48350">
    <property type="entry name" value="GTPase activation domain, GAP"/>
    <property type="match status" value="1"/>
</dbReference>
<keyword evidence="11" id="KW-1185">Reference proteome</keyword>
<gene>
    <name evidence="10" type="ORF">K493DRAFT_333961</name>
</gene>
<keyword evidence="4 6" id="KW-0862">Zinc</keyword>
<dbReference type="AlphaFoldDB" id="A0A1Y1Z2B0"/>
<dbReference type="Pfam" id="PF00412">
    <property type="entry name" value="LIM"/>
    <property type="match status" value="3"/>
</dbReference>
<evidence type="ECO:0000313" key="10">
    <source>
        <dbReference type="EMBL" id="ORY04339.1"/>
    </source>
</evidence>
<feature type="domain" description="LIM zinc-binding" evidence="8">
    <location>
        <begin position="117"/>
        <end position="177"/>
    </location>
</feature>
<keyword evidence="5" id="KW-0539">Nucleus</keyword>
<evidence type="ECO:0000256" key="1">
    <source>
        <dbReference type="ARBA" id="ARBA00004123"/>
    </source>
</evidence>
<sequence>MDNPESNPTSNAKDVVVSSPENVSYLAIPNESTQRISPPKDVVKNVETSNGISQTCSKCEEPMTGQFVRALNGTYHLTCFRCLDCDQSVAAKFFPVVGQDGKQYPICEKDYYRRLNLVCEACGGILYGSYITALDKRYHVEHFTCSVCPTVFGPQDSYYENEGKVYCHYHYSVLFAVRCCGCQTAILKQFVELNRNGFNEHWHPECYMIHKFWNVKLASSNGISEDEHDEAFDSKSHTTEQLKYDQRRMEDKVYQIWTILSAFEESSAACISDMLLHVSNGEYLEGVKMAENFINHVEILFSAVDDLEEQLARYDDHTDMEHSKEPKLLCKKIVSFFSLLSHTQESGVRRMGITQELLTLVAGLAHYLKVLIRIALTAALKLENRYGSATAIYAFLNKLVEFGENDAATRRPYIRVSEITSDLCFGCRTTIEGECIQYETYRWHTECFKCNRCSTPLHARFFEATFDEKHSLIYCPNCTKKSARAHGFRYVTQLEQYAFLLRVALKRLYTLLNVNEDALTASSTLSDKKLTQSDTSDDLDEPSSPKNETDETVKQIPSRKVDRKLTESMTHARRQTVVEHHQHSSSIHSLVNLFIDKDNEIKVVQSPKLEQTNSGEYPVLTQHQIKSGTVIERPISGAHTKPLITHPPPSVGGRKRYLSELSELETLIVKHLAIVNLSPLIEKFISFDELLSLVDTRKVTIWDRFKTGLKQNKKPGKVKVDGTFGLSLDQMVEKYGVDSDLGVIPGRIRIPIFIEKSIRALSEMDMTVEGIFRKNGNIRRLRELTEIIDKEPSDIDLTKDNAIQIAALLKKYLRELPDPLLTFKLQKLFVSAQKLPNEHDRRKVIHLACCLMPKPHRDTMEALFIFLRWVSNFSHVGEDAGSKMDLANLATVVAPNILYTNSKDPVKDESFLSIETVYALLKYQDEMWQIPSNVADILQEQGLIEGSSGLSSKDLLKRCENYVKLRKPSLNSLALNRSLSNSSVVSTPTSQTAKEIR</sequence>
<name>A0A1Y1Z2B0_9FUNG</name>
<feature type="domain" description="LIM zinc-binding" evidence="8">
    <location>
        <begin position="54"/>
        <end position="115"/>
    </location>
</feature>
<dbReference type="Proteomes" id="UP000193498">
    <property type="component" value="Unassembled WGS sequence"/>
</dbReference>
<dbReference type="Gene3D" id="2.10.110.10">
    <property type="entry name" value="Cysteine Rich Protein"/>
    <property type="match status" value="3"/>
</dbReference>
<evidence type="ECO:0000256" key="4">
    <source>
        <dbReference type="ARBA" id="ARBA00022833"/>
    </source>
</evidence>
<feature type="region of interest" description="Disordered" evidence="7">
    <location>
        <begin position="530"/>
        <end position="567"/>
    </location>
</feature>
<keyword evidence="3" id="KW-0677">Repeat</keyword>
<dbReference type="OrthoDB" id="20689at2759"/>
<comment type="caution">
    <text evidence="10">The sequence shown here is derived from an EMBL/GenBank/DDBJ whole genome shotgun (WGS) entry which is preliminary data.</text>
</comment>
<dbReference type="PROSITE" id="PS50023">
    <property type="entry name" value="LIM_DOMAIN_2"/>
    <property type="match status" value="3"/>
</dbReference>
<comment type="subcellular location">
    <subcellularLocation>
        <location evidence="1">Nucleus</location>
    </subcellularLocation>
</comment>